<dbReference type="RefSeq" id="WP_072316134.1">
    <property type="nucleotide sequence ID" value="NZ_FPJE01000003.1"/>
</dbReference>
<dbReference type="STRING" id="1150368.SAMN02927921_00875"/>
<dbReference type="AlphaFoldDB" id="A0A1K1MV59"/>
<dbReference type="Proteomes" id="UP000182248">
    <property type="component" value="Unassembled WGS sequence"/>
</dbReference>
<sequence length="126" mass="14740">METQIIKDRKGTPVSVLVNYKDWLKIEQLLERTKIKAEAPENPLDWYTLTETTNTILNELLAYAGREEFKELQKSVPNKQRIEDLHIYVNEIQKINREPDNFKSASRMQEIISTYAPQLKAIYEAG</sequence>
<organism evidence="1 2">
    <name type="scientific">Sinomicrobium oceani</name>
    <dbReference type="NCBI Taxonomy" id="1150368"/>
    <lineage>
        <taxon>Bacteria</taxon>
        <taxon>Pseudomonadati</taxon>
        <taxon>Bacteroidota</taxon>
        <taxon>Flavobacteriia</taxon>
        <taxon>Flavobacteriales</taxon>
        <taxon>Flavobacteriaceae</taxon>
        <taxon>Sinomicrobium</taxon>
    </lineage>
</organism>
<accession>A0A1K1MV59</accession>
<dbReference type="OrthoDB" id="799900at2"/>
<reference evidence="1 2" key="1">
    <citation type="submission" date="2016-11" db="EMBL/GenBank/DDBJ databases">
        <authorList>
            <person name="Jaros S."/>
            <person name="Januszkiewicz K."/>
            <person name="Wedrychowicz H."/>
        </authorList>
    </citation>
    <scope>NUCLEOTIDE SEQUENCE [LARGE SCALE GENOMIC DNA]</scope>
    <source>
        <strain evidence="1 2">CGMCC 1.12145</strain>
    </source>
</reference>
<name>A0A1K1MV59_9FLAO</name>
<evidence type="ECO:0000313" key="2">
    <source>
        <dbReference type="Proteomes" id="UP000182248"/>
    </source>
</evidence>
<gene>
    <name evidence="1" type="ORF">SAMN02927921_00875</name>
</gene>
<proteinExistence type="predicted"/>
<dbReference type="EMBL" id="FPJE01000003">
    <property type="protein sequence ID" value="SFW27048.1"/>
    <property type="molecule type" value="Genomic_DNA"/>
</dbReference>
<keyword evidence="2" id="KW-1185">Reference proteome</keyword>
<evidence type="ECO:0000313" key="1">
    <source>
        <dbReference type="EMBL" id="SFW27048.1"/>
    </source>
</evidence>
<protein>
    <submittedName>
        <fullName evidence="1">Uncharacterized protein</fullName>
    </submittedName>
</protein>